<feature type="transmembrane region" description="Helical" evidence="1">
    <location>
        <begin position="204"/>
        <end position="225"/>
    </location>
</feature>
<name>A0A133XXB2_9ACTN</name>
<evidence type="ECO:0000256" key="1">
    <source>
        <dbReference type="SAM" id="Phobius"/>
    </source>
</evidence>
<dbReference type="EMBL" id="LSCR01000002">
    <property type="protein sequence ID" value="KXB35571.1"/>
    <property type="molecule type" value="Genomic_DNA"/>
</dbReference>
<organism evidence="2 3">
    <name type="scientific">Atopobium deltae</name>
    <dbReference type="NCBI Taxonomy" id="1393034"/>
    <lineage>
        <taxon>Bacteria</taxon>
        <taxon>Bacillati</taxon>
        <taxon>Actinomycetota</taxon>
        <taxon>Coriobacteriia</taxon>
        <taxon>Coriobacteriales</taxon>
        <taxon>Atopobiaceae</taxon>
        <taxon>Atopobium</taxon>
    </lineage>
</organism>
<accession>A0A133XXB2</accession>
<protein>
    <submittedName>
        <fullName evidence="2">Uncharacterized protein</fullName>
    </submittedName>
</protein>
<keyword evidence="3" id="KW-1185">Reference proteome</keyword>
<reference evidence="3" key="1">
    <citation type="submission" date="2016-01" db="EMBL/GenBank/DDBJ databases">
        <authorList>
            <person name="Mitreva M."/>
            <person name="Pepin K.H."/>
            <person name="Mihindukulasuriya K.A."/>
            <person name="Fulton R."/>
            <person name="Fronick C."/>
            <person name="O'Laughlin M."/>
            <person name="Miner T."/>
            <person name="Herter B."/>
            <person name="Rosa B.A."/>
            <person name="Cordes M."/>
            <person name="Tomlinson C."/>
            <person name="Wollam A."/>
            <person name="Palsikar V.B."/>
            <person name="Mardis E.R."/>
            <person name="Wilson R.K."/>
        </authorList>
    </citation>
    <scope>NUCLEOTIDE SEQUENCE [LARGE SCALE GENOMIC DNA]</scope>
    <source>
        <strain evidence="3">DNF00019</strain>
    </source>
</reference>
<comment type="caution">
    <text evidence="2">The sequence shown here is derived from an EMBL/GenBank/DDBJ whole genome shotgun (WGS) entry which is preliminary data.</text>
</comment>
<keyword evidence="1" id="KW-0472">Membrane</keyword>
<evidence type="ECO:0000313" key="3">
    <source>
        <dbReference type="Proteomes" id="UP000070675"/>
    </source>
</evidence>
<feature type="transmembrane region" description="Helical" evidence="1">
    <location>
        <begin position="120"/>
        <end position="136"/>
    </location>
</feature>
<keyword evidence="1" id="KW-1133">Transmembrane helix</keyword>
<feature type="transmembrane region" description="Helical" evidence="1">
    <location>
        <begin position="66"/>
        <end position="86"/>
    </location>
</feature>
<dbReference type="Proteomes" id="UP000070675">
    <property type="component" value="Unassembled WGS sequence"/>
</dbReference>
<dbReference type="AlphaFoldDB" id="A0A133XXB2"/>
<gene>
    <name evidence="2" type="ORF">HMPREF3192_00222</name>
</gene>
<evidence type="ECO:0000313" key="2">
    <source>
        <dbReference type="EMBL" id="KXB35571.1"/>
    </source>
</evidence>
<keyword evidence="1" id="KW-0812">Transmembrane</keyword>
<feature type="transmembrane region" description="Helical" evidence="1">
    <location>
        <begin position="173"/>
        <end position="198"/>
    </location>
</feature>
<dbReference type="STRING" id="1393034.HMPREF3192_00222"/>
<feature type="transmembrane region" description="Helical" evidence="1">
    <location>
        <begin position="92"/>
        <end position="115"/>
    </location>
</feature>
<sequence>MVEQVYIDWSIVSLLRIHISLQKELPYDRELFFVVTRQYLVCRKETSMPSTSQQPRTIQTDETHGLDIRSLILLAVLLAAGFILNFTLGKAIASLSGGAIGPEFIISAFCLTILIERPSLIQAGIIGLVSAAVIQITTNSPFIDFAAEGISAMLMAALLKLEKRPGDLPLLPLIATFITTTVSGLIFMVIKVAIVGGAAQLVPAMLPVIILTAAFNAIVVQALYIPLCKALKIGE</sequence>
<proteinExistence type="predicted"/>
<dbReference type="PATRIC" id="fig|1393034.3.peg.219"/>